<name>A0AB39D5V0_9BURK</name>
<organism evidence="1">
    <name type="scientific">Castellaniella ginsengisoli</name>
    <dbReference type="NCBI Taxonomy" id="546114"/>
    <lineage>
        <taxon>Bacteria</taxon>
        <taxon>Pseudomonadati</taxon>
        <taxon>Pseudomonadota</taxon>
        <taxon>Betaproteobacteria</taxon>
        <taxon>Burkholderiales</taxon>
        <taxon>Alcaligenaceae</taxon>
        <taxon>Castellaniella</taxon>
    </lineage>
</organism>
<accession>A0AB39D5V0</accession>
<dbReference type="AlphaFoldDB" id="A0AB39D5V0"/>
<sequence length="125" mass="14148">MSYTGNISYRLSGESEMRHGSIENFTSSSADELLYLVLKKQHSALVQAIENVMPECRHMGKQYPFYYVASACGVLEKSVFSAANPDELRFGMIEIGRPDPHPNNLVEKFKHLRDRPIEDAPDKSL</sequence>
<reference evidence="1" key="1">
    <citation type="submission" date="2024-05" db="EMBL/GenBank/DDBJ databases">
        <authorList>
            <person name="Luo Y.-C."/>
            <person name="Nicholds J."/>
            <person name="Mortimer T."/>
            <person name="Maboni G."/>
        </authorList>
    </citation>
    <scope>NUCLEOTIDE SEQUENCE</scope>
    <source>
        <strain evidence="1">151108</strain>
    </source>
</reference>
<evidence type="ECO:0000313" key="1">
    <source>
        <dbReference type="EMBL" id="XDJ49937.1"/>
    </source>
</evidence>
<dbReference type="RefSeq" id="WP_368646847.1">
    <property type="nucleotide sequence ID" value="NZ_CP158255.1"/>
</dbReference>
<dbReference type="EMBL" id="CP158255">
    <property type="protein sequence ID" value="XDJ49937.1"/>
    <property type="molecule type" value="Genomic_DNA"/>
</dbReference>
<proteinExistence type="predicted"/>
<gene>
    <name evidence="1" type="ORF">ABRZ09_12010</name>
</gene>
<protein>
    <submittedName>
        <fullName evidence="1">Uncharacterized protein</fullName>
    </submittedName>
</protein>